<accession>A0AAW0BCM6</accession>
<reference evidence="1 2" key="1">
    <citation type="submission" date="2024-01" db="EMBL/GenBank/DDBJ databases">
        <title>A draft genome for a cacao thread blight-causing isolate of Paramarasmius palmivorus.</title>
        <authorList>
            <person name="Baruah I.K."/>
            <person name="Bukari Y."/>
            <person name="Amoako-Attah I."/>
            <person name="Meinhardt L.W."/>
            <person name="Bailey B.A."/>
            <person name="Cohen S.P."/>
        </authorList>
    </citation>
    <scope>NUCLEOTIDE SEQUENCE [LARGE SCALE GENOMIC DNA]</scope>
    <source>
        <strain evidence="1 2">GH-12</strain>
    </source>
</reference>
<keyword evidence="2" id="KW-1185">Reference proteome</keyword>
<comment type="caution">
    <text evidence="1">The sequence shown here is derived from an EMBL/GenBank/DDBJ whole genome shotgun (WGS) entry which is preliminary data.</text>
</comment>
<sequence>MASHPSPSSNHSGQLPVYSYGSMPISMQPPLMQLSHIPLALPPPPLRVLDMHIHRSVLSRAKFEFLSRFDTNEPDIDPSSNLAQFTEVPREVFDAHCIHQDIGKLIDELDLPQQRAAYILQIECVAISQYGIPFQVGIRTACRARAYLELVLPINQLKPDQLFSLRMMTTSHVLSDIPVDYVAAHYDHGAVFGIKYPKTPWGDWTPEDENADGEKGD</sequence>
<evidence type="ECO:0000313" key="2">
    <source>
        <dbReference type="Proteomes" id="UP001383192"/>
    </source>
</evidence>
<proteinExistence type="predicted"/>
<organism evidence="1 2">
    <name type="scientific">Paramarasmius palmivorus</name>
    <dbReference type="NCBI Taxonomy" id="297713"/>
    <lineage>
        <taxon>Eukaryota</taxon>
        <taxon>Fungi</taxon>
        <taxon>Dikarya</taxon>
        <taxon>Basidiomycota</taxon>
        <taxon>Agaricomycotina</taxon>
        <taxon>Agaricomycetes</taxon>
        <taxon>Agaricomycetidae</taxon>
        <taxon>Agaricales</taxon>
        <taxon>Marasmiineae</taxon>
        <taxon>Marasmiaceae</taxon>
        <taxon>Paramarasmius</taxon>
    </lineage>
</organism>
<dbReference type="Proteomes" id="UP001383192">
    <property type="component" value="Unassembled WGS sequence"/>
</dbReference>
<evidence type="ECO:0000313" key="1">
    <source>
        <dbReference type="EMBL" id="KAK7024158.1"/>
    </source>
</evidence>
<name>A0AAW0BCM6_9AGAR</name>
<dbReference type="EMBL" id="JAYKXP010000131">
    <property type="protein sequence ID" value="KAK7024158.1"/>
    <property type="molecule type" value="Genomic_DNA"/>
</dbReference>
<dbReference type="AlphaFoldDB" id="A0AAW0BCM6"/>
<gene>
    <name evidence="1" type="ORF">VNI00_016536</name>
</gene>
<protein>
    <submittedName>
        <fullName evidence="1">Uncharacterized protein</fullName>
    </submittedName>
</protein>